<dbReference type="STRING" id="40754.THII_2325"/>
<protein>
    <recommendedName>
        <fullName evidence="3">histidine kinase</fullName>
        <ecNumber evidence="3">2.7.13.3</ecNumber>
    </recommendedName>
</protein>
<keyword evidence="13" id="KW-0175">Coiled coil</keyword>
<feature type="domain" description="HAMP" evidence="18">
    <location>
        <begin position="372"/>
        <end position="424"/>
    </location>
</feature>
<evidence type="ECO:0000256" key="2">
    <source>
        <dbReference type="ARBA" id="ARBA00004651"/>
    </source>
</evidence>
<dbReference type="PROSITE" id="PS50125">
    <property type="entry name" value="GUANYLATE_CYCLASE_2"/>
    <property type="match status" value="1"/>
</dbReference>
<dbReference type="Gene3D" id="3.30.565.10">
    <property type="entry name" value="Histidine kinase-like ATPase, C-terminal domain"/>
    <property type="match status" value="1"/>
</dbReference>
<dbReference type="SMART" id="SM00304">
    <property type="entry name" value="HAMP"/>
    <property type="match status" value="1"/>
</dbReference>
<dbReference type="SUPFAM" id="SSF103190">
    <property type="entry name" value="Sensory domain-like"/>
    <property type="match status" value="1"/>
</dbReference>
<comment type="subcellular location">
    <subcellularLocation>
        <location evidence="2">Cell membrane</location>
        <topology evidence="2">Multi-pass membrane protein</topology>
    </subcellularLocation>
</comment>
<evidence type="ECO:0000256" key="14">
    <source>
        <dbReference type="SAM" id="Phobius"/>
    </source>
</evidence>
<dbReference type="OrthoDB" id="2521613at2"/>
<keyword evidence="20" id="KW-1185">Reference proteome</keyword>
<feature type="domain" description="Response regulatory" evidence="16">
    <location>
        <begin position="710"/>
        <end position="827"/>
    </location>
</feature>
<evidence type="ECO:0000256" key="13">
    <source>
        <dbReference type="SAM" id="Coils"/>
    </source>
</evidence>
<organism evidence="19 20">
    <name type="scientific">Thioploca ingrica</name>
    <dbReference type="NCBI Taxonomy" id="40754"/>
    <lineage>
        <taxon>Bacteria</taxon>
        <taxon>Pseudomonadati</taxon>
        <taxon>Pseudomonadota</taxon>
        <taxon>Gammaproteobacteria</taxon>
        <taxon>Thiotrichales</taxon>
        <taxon>Thiotrichaceae</taxon>
        <taxon>Thioploca</taxon>
    </lineage>
</organism>
<dbReference type="PROSITE" id="PS50885">
    <property type="entry name" value="HAMP"/>
    <property type="match status" value="1"/>
</dbReference>
<dbReference type="InterPro" id="IPR001789">
    <property type="entry name" value="Sig_transdc_resp-reg_receiver"/>
</dbReference>
<comment type="catalytic activity">
    <reaction evidence="1">
        <text>ATP + protein L-histidine = ADP + protein N-phospho-L-histidine.</text>
        <dbReference type="EC" id="2.7.13.3"/>
    </reaction>
</comment>
<dbReference type="SMART" id="SM00448">
    <property type="entry name" value="REC"/>
    <property type="match status" value="1"/>
</dbReference>
<dbReference type="EC" id="2.7.13.3" evidence="3"/>
<dbReference type="AlphaFoldDB" id="A0A090ALD8"/>
<evidence type="ECO:0000259" key="17">
    <source>
        <dbReference type="PROSITE" id="PS50125"/>
    </source>
</evidence>
<dbReference type="GO" id="GO:0009190">
    <property type="term" value="P:cyclic nucleotide biosynthetic process"/>
    <property type="evidence" value="ECO:0007669"/>
    <property type="project" value="InterPro"/>
</dbReference>
<dbReference type="SMART" id="SM00044">
    <property type="entry name" value="CYCc"/>
    <property type="match status" value="1"/>
</dbReference>
<gene>
    <name evidence="19" type="ORF">THII_2325</name>
</gene>
<keyword evidence="5 12" id="KW-0597">Phosphoprotein</keyword>
<evidence type="ECO:0000256" key="5">
    <source>
        <dbReference type="ARBA" id="ARBA00022553"/>
    </source>
</evidence>
<evidence type="ECO:0000256" key="1">
    <source>
        <dbReference type="ARBA" id="ARBA00000085"/>
    </source>
</evidence>
<dbReference type="Gene3D" id="6.10.340.10">
    <property type="match status" value="1"/>
</dbReference>
<dbReference type="Pfam" id="PF02518">
    <property type="entry name" value="HATPase_c"/>
    <property type="match status" value="1"/>
</dbReference>
<feature type="transmembrane region" description="Helical" evidence="14">
    <location>
        <begin position="21"/>
        <end position="43"/>
    </location>
</feature>
<dbReference type="CDD" id="cd06225">
    <property type="entry name" value="HAMP"/>
    <property type="match status" value="1"/>
</dbReference>
<dbReference type="SUPFAM" id="SSF52172">
    <property type="entry name" value="CheY-like"/>
    <property type="match status" value="1"/>
</dbReference>
<evidence type="ECO:0000256" key="7">
    <source>
        <dbReference type="ARBA" id="ARBA00022692"/>
    </source>
</evidence>
<accession>A0A090ALD8</accession>
<evidence type="ECO:0000259" key="15">
    <source>
        <dbReference type="PROSITE" id="PS50109"/>
    </source>
</evidence>
<keyword evidence="11 14" id="KW-0472">Membrane</keyword>
<dbReference type="InterPro" id="IPR036097">
    <property type="entry name" value="HisK_dim/P_sf"/>
</dbReference>
<evidence type="ECO:0000256" key="10">
    <source>
        <dbReference type="ARBA" id="ARBA00023012"/>
    </source>
</evidence>
<dbReference type="PROSITE" id="PS50110">
    <property type="entry name" value="RESPONSE_REGULATORY"/>
    <property type="match status" value="1"/>
</dbReference>
<keyword evidence="10" id="KW-0902">Two-component regulatory system</keyword>
<dbReference type="Pfam" id="PF02743">
    <property type="entry name" value="dCache_1"/>
    <property type="match status" value="1"/>
</dbReference>
<keyword evidence="7 14" id="KW-0812">Transmembrane</keyword>
<feature type="domain" description="Guanylate cyclase" evidence="17">
    <location>
        <begin position="867"/>
        <end position="993"/>
    </location>
</feature>
<dbReference type="GO" id="GO:0005886">
    <property type="term" value="C:plasma membrane"/>
    <property type="evidence" value="ECO:0007669"/>
    <property type="project" value="UniProtKB-SubCell"/>
</dbReference>
<dbReference type="InterPro" id="IPR001054">
    <property type="entry name" value="A/G_cyclase"/>
</dbReference>
<evidence type="ECO:0000259" key="18">
    <source>
        <dbReference type="PROSITE" id="PS50885"/>
    </source>
</evidence>
<evidence type="ECO:0000256" key="11">
    <source>
        <dbReference type="ARBA" id="ARBA00023136"/>
    </source>
</evidence>
<keyword evidence="6" id="KW-0808">Transferase</keyword>
<dbReference type="Gene3D" id="3.30.70.1230">
    <property type="entry name" value="Nucleotide cyclase"/>
    <property type="match status" value="1"/>
</dbReference>
<dbReference type="SUPFAM" id="SSF55073">
    <property type="entry name" value="Nucleotide cyclase"/>
    <property type="match status" value="1"/>
</dbReference>
<dbReference type="InterPro" id="IPR033479">
    <property type="entry name" value="dCache_1"/>
</dbReference>
<evidence type="ECO:0000256" key="3">
    <source>
        <dbReference type="ARBA" id="ARBA00012438"/>
    </source>
</evidence>
<dbReference type="Pfam" id="PF00672">
    <property type="entry name" value="HAMP"/>
    <property type="match status" value="1"/>
</dbReference>
<dbReference type="Proteomes" id="UP000031623">
    <property type="component" value="Chromosome"/>
</dbReference>
<dbReference type="Pfam" id="PF00512">
    <property type="entry name" value="HisKA"/>
    <property type="match status" value="1"/>
</dbReference>
<evidence type="ECO:0000256" key="4">
    <source>
        <dbReference type="ARBA" id="ARBA00022475"/>
    </source>
</evidence>
<dbReference type="InterPro" id="IPR036890">
    <property type="entry name" value="HATPase_C_sf"/>
</dbReference>
<dbReference type="InterPro" id="IPR003660">
    <property type="entry name" value="HAMP_dom"/>
</dbReference>
<dbReference type="SUPFAM" id="SSF55874">
    <property type="entry name" value="ATPase domain of HSP90 chaperone/DNA topoisomerase II/histidine kinase"/>
    <property type="match status" value="1"/>
</dbReference>
<evidence type="ECO:0000256" key="6">
    <source>
        <dbReference type="ARBA" id="ARBA00022679"/>
    </source>
</evidence>
<feature type="domain" description="Histidine kinase" evidence="15">
    <location>
        <begin position="446"/>
        <end position="664"/>
    </location>
</feature>
<dbReference type="InterPro" id="IPR005467">
    <property type="entry name" value="His_kinase_dom"/>
</dbReference>
<keyword evidence="9 14" id="KW-1133">Transmembrane helix</keyword>
<dbReference type="CDD" id="cd16922">
    <property type="entry name" value="HATPase_EvgS-ArcB-TorS-like"/>
    <property type="match status" value="1"/>
</dbReference>
<dbReference type="PANTHER" id="PTHR43047">
    <property type="entry name" value="TWO-COMPONENT HISTIDINE PROTEIN KINASE"/>
    <property type="match status" value="1"/>
</dbReference>
<keyword evidence="4" id="KW-1003">Cell membrane</keyword>
<dbReference type="InterPro" id="IPR029787">
    <property type="entry name" value="Nucleotide_cyclase"/>
</dbReference>
<evidence type="ECO:0000313" key="19">
    <source>
        <dbReference type="EMBL" id="BAP56622.1"/>
    </source>
</evidence>
<dbReference type="FunFam" id="3.30.565.10:FF:000010">
    <property type="entry name" value="Sensor histidine kinase RcsC"/>
    <property type="match status" value="1"/>
</dbReference>
<reference evidence="19" key="1">
    <citation type="journal article" date="2014" name="ISME J.">
        <title>Ecophysiology of Thioploca ingrica as revealed by the complete genome sequence supplemented with proteomic evidence.</title>
        <authorList>
            <person name="Kojima H."/>
            <person name="Ogura Y."/>
            <person name="Yamamoto N."/>
            <person name="Togashi T."/>
            <person name="Mori H."/>
            <person name="Watanabe T."/>
            <person name="Nemoto F."/>
            <person name="Kurokawa K."/>
            <person name="Hayashi T."/>
            <person name="Fukui M."/>
        </authorList>
    </citation>
    <scope>NUCLEOTIDE SEQUENCE [LARGE SCALE GENOMIC DNA]</scope>
</reference>
<dbReference type="PRINTS" id="PR00344">
    <property type="entry name" value="BCTRLSENSOR"/>
</dbReference>
<dbReference type="EMBL" id="AP014633">
    <property type="protein sequence ID" value="BAP56622.1"/>
    <property type="molecule type" value="Genomic_DNA"/>
</dbReference>
<dbReference type="Pfam" id="PF00072">
    <property type="entry name" value="Response_reg"/>
    <property type="match status" value="1"/>
</dbReference>
<dbReference type="GO" id="GO:0004016">
    <property type="term" value="F:adenylate cyclase activity"/>
    <property type="evidence" value="ECO:0007669"/>
    <property type="project" value="UniProtKB-ARBA"/>
</dbReference>
<feature type="modified residue" description="4-aspartylphosphate" evidence="12">
    <location>
        <position position="760"/>
    </location>
</feature>
<dbReference type="CDD" id="cd12913">
    <property type="entry name" value="PDC1_MCP_like"/>
    <property type="match status" value="1"/>
</dbReference>
<proteinExistence type="predicted"/>
<evidence type="ECO:0000256" key="8">
    <source>
        <dbReference type="ARBA" id="ARBA00022777"/>
    </source>
</evidence>
<dbReference type="InterPro" id="IPR004358">
    <property type="entry name" value="Sig_transdc_His_kin-like_C"/>
</dbReference>
<evidence type="ECO:0000256" key="9">
    <source>
        <dbReference type="ARBA" id="ARBA00022989"/>
    </source>
</evidence>
<dbReference type="InterPro" id="IPR003661">
    <property type="entry name" value="HisK_dim/P_dom"/>
</dbReference>
<dbReference type="CDD" id="cd07302">
    <property type="entry name" value="CHD"/>
    <property type="match status" value="1"/>
</dbReference>
<dbReference type="InterPro" id="IPR003594">
    <property type="entry name" value="HATPase_dom"/>
</dbReference>
<feature type="coiled-coil region" evidence="13">
    <location>
        <begin position="416"/>
        <end position="446"/>
    </location>
</feature>
<dbReference type="GO" id="GO:0000155">
    <property type="term" value="F:phosphorelay sensor kinase activity"/>
    <property type="evidence" value="ECO:0007669"/>
    <property type="project" value="InterPro"/>
</dbReference>
<dbReference type="Gene3D" id="3.30.450.20">
    <property type="entry name" value="PAS domain"/>
    <property type="match status" value="2"/>
</dbReference>
<dbReference type="CDD" id="cd00082">
    <property type="entry name" value="HisKA"/>
    <property type="match status" value="1"/>
</dbReference>
<dbReference type="InterPro" id="IPR029151">
    <property type="entry name" value="Sensor-like_sf"/>
</dbReference>
<dbReference type="Gene3D" id="1.10.287.130">
    <property type="match status" value="1"/>
</dbReference>
<dbReference type="SMART" id="SM00387">
    <property type="entry name" value="HATPase_c"/>
    <property type="match status" value="1"/>
</dbReference>
<dbReference type="SUPFAM" id="SSF47384">
    <property type="entry name" value="Homodimeric domain of signal transducing histidine kinase"/>
    <property type="match status" value="1"/>
</dbReference>
<evidence type="ECO:0000256" key="12">
    <source>
        <dbReference type="PROSITE-ProRule" id="PRU00169"/>
    </source>
</evidence>
<sequence>MLLKLINHLVSRISGQAHIRVILIVPFMFQIIIAVGLTGYFSFRNGQEAINDLVTQLHTEINARIEQYINSYLEIPSLVVNINANAIRNNQLDLNQLRSWLPHLIKQSQVFSSLSYIYFGNEQGNYIALQRLDGGGLAYNLKDNDTGGFMQDYHLDEEGHSIDLHNPQQYDPRLRPWYQSAVQTGRPAWTEIYQFIGSKGTEQLGMSFVYPYFDENGVLQGVLGSDFTLSKISEFLRSVKIGKTGKTFIVERSGLLVGGSFPYPSFDENKRRLKAFDVDDHLIQATAQYLVDYYGNFTQITQTRELRFAANGERQRVRVSPFKNKFNLDWLIIVVVPEADFMEQININTRTTLILTLIALILATLIGIFTSKWIVSPILRLNDAAKKLANGDWDQILPVGRADELGELANSFNSMAKQLKASFQTLETKNQDLQRLDQLKNEFLANTSHELRTPLNGIIGIADSLLDGATGPLPEQTRANLVMIVVSGRRLANLVNNILDFSKLRHKNIELQLKSVSMREIVEVVFTLSRPLLGKKNLQFINAISSDLPPAYADENRLQQILHNLVSNAIKFTDSGSIKIVTEVQENFLAIQVSDTGIGIAENKIESIFESFEQGDGSTARLYGGTGLGLAVTKQLVELHGGQITVQSTLGQGSCFTFTLPIASEEVESLSLDEFTPSRESLVIQSLSNQIYPDITITPPIPSKQHGFFKILIVDDEPINLQVLINHLSLHNYSITQAMNGLEALAIVEKGYQPDLVLLDVMMPKMTGYEVCQKLREKFPINELPILMLTAKNQVSDLVEGLDAGANDYLSKPVSKSELMARIKMHLELSKINIAYGRFVPRQFLQFLNKESIVEVQLGDQVQKEMSILFSDIRSFTTLSERMTPEDNFRFINTYLSCMEPIIIEHTGFIDKYIGDAIMALFSGSADDAVKAGIDMLCQLKKYNEHREIVGYVPIQIGIGINTGLLMLGTVGGQKRMDSTVISDAVNLASRMEGLTKNYGVPLLISHQTYLGLLNPTAYAIRRIDQVQVKGKSELVTVYEVFEADDPDSKAAKLATLEPFTKALSLYETKTFLPAAQLFEACLQHNPADTVAQIYLERCRLNQDWKPFI</sequence>
<evidence type="ECO:0000313" key="20">
    <source>
        <dbReference type="Proteomes" id="UP000031623"/>
    </source>
</evidence>
<dbReference type="KEGG" id="tig:THII_2325"/>
<dbReference type="HOGENOM" id="CLU_000445_114_10_6"/>
<evidence type="ECO:0000259" key="16">
    <source>
        <dbReference type="PROSITE" id="PS50110"/>
    </source>
</evidence>
<name>A0A090ALD8_9GAMM</name>
<dbReference type="InterPro" id="IPR011006">
    <property type="entry name" value="CheY-like_superfamily"/>
</dbReference>
<dbReference type="Gene3D" id="3.40.50.2300">
    <property type="match status" value="1"/>
</dbReference>
<dbReference type="SUPFAM" id="SSF158472">
    <property type="entry name" value="HAMP domain-like"/>
    <property type="match status" value="1"/>
</dbReference>
<dbReference type="GO" id="GO:0009927">
    <property type="term" value="F:histidine phosphotransfer kinase activity"/>
    <property type="evidence" value="ECO:0007669"/>
    <property type="project" value="TreeGrafter"/>
</dbReference>
<dbReference type="PANTHER" id="PTHR43047:SF72">
    <property type="entry name" value="OSMOSENSING HISTIDINE PROTEIN KINASE SLN1"/>
    <property type="match status" value="1"/>
</dbReference>
<dbReference type="SMART" id="SM00388">
    <property type="entry name" value="HisKA"/>
    <property type="match status" value="1"/>
</dbReference>
<dbReference type="PROSITE" id="PS50109">
    <property type="entry name" value="HIS_KIN"/>
    <property type="match status" value="1"/>
</dbReference>
<keyword evidence="8 19" id="KW-0418">Kinase</keyword>
<dbReference type="Pfam" id="PF00211">
    <property type="entry name" value="Guanylate_cyc"/>
    <property type="match status" value="1"/>
</dbReference>